<evidence type="ECO:0000313" key="2">
    <source>
        <dbReference type="EMBL" id="BBJ03767.1"/>
    </source>
</evidence>
<evidence type="ECO:0000256" key="1">
    <source>
        <dbReference type="SAM" id="Coils"/>
    </source>
</evidence>
<name>A0A455W9L4_MARNT</name>
<organism evidence="2">
    <name type="scientific">Marinobacter nauticus</name>
    <name type="common">Marinobacter hydrocarbonoclasticus</name>
    <name type="synonym">Marinobacter aquaeolei</name>
    <dbReference type="NCBI Taxonomy" id="2743"/>
    <lineage>
        <taxon>Bacteria</taxon>
        <taxon>Pseudomonadati</taxon>
        <taxon>Pseudomonadota</taxon>
        <taxon>Gammaproteobacteria</taxon>
        <taxon>Pseudomonadales</taxon>
        <taxon>Marinobacteraceae</taxon>
        <taxon>Marinobacter</taxon>
    </lineage>
</organism>
<sequence length="190" mass="22025">MSDYRPRIRYAALKLRCKCDPDFAADEITTLRQQLEHYQTRLTALEKDNLHQRERRNAARDCIEKLSQELKAEREESERRLAANRYLSDLFEQSDQARKQANQRLEELVTMAMSVRKDLLLRAQPDSAGTLVVDISAGIWDELNRVLGITTNRREGKSSTCTYPDCRCPFDKGQDDPCLKNLPLKPQVVR</sequence>
<gene>
    <name evidence="2" type="ORF">YBY_16150</name>
</gene>
<dbReference type="AlphaFoldDB" id="A0A455W9L4"/>
<accession>A0A455W9L4</accession>
<feature type="coiled-coil region" evidence="1">
    <location>
        <begin position="28"/>
        <end position="83"/>
    </location>
</feature>
<keyword evidence="1" id="KW-0175">Coiled coil</keyword>
<reference evidence="2" key="1">
    <citation type="submission" date="2019-03" db="EMBL/GenBank/DDBJ databases">
        <title>Whole genome analysis of nitrate-reducing bacteria Marinobacter hydrocarbonoclasticus YB03.</title>
        <authorList>
            <person name="Azam A.H."/>
            <person name="Yuk S.R."/>
            <person name="Kamarisima K."/>
            <person name="Miyanaga K."/>
            <person name="Tanji Y."/>
        </authorList>
    </citation>
    <scope>NUCLEOTIDE SEQUENCE</scope>
    <source>
        <strain evidence="2">YB03</strain>
    </source>
</reference>
<dbReference type="EMBL" id="AP019537">
    <property type="protein sequence ID" value="BBJ03767.1"/>
    <property type="molecule type" value="Genomic_DNA"/>
</dbReference>
<protein>
    <submittedName>
        <fullName evidence="2">Uncharacterized protein</fullName>
    </submittedName>
</protein>
<proteinExistence type="predicted"/>